<dbReference type="InterPro" id="IPR029063">
    <property type="entry name" value="SAM-dependent_MTases_sf"/>
</dbReference>
<dbReference type="AlphaFoldDB" id="A0A7C3EK49"/>
<dbReference type="InterPro" id="IPR019874">
    <property type="entry name" value="RF_methyltr_PrmC"/>
</dbReference>
<dbReference type="InterPro" id="IPR004556">
    <property type="entry name" value="HemK-like"/>
</dbReference>
<dbReference type="HAMAP" id="MF_02126">
    <property type="entry name" value="RF_methyltr_PrmC"/>
    <property type="match status" value="1"/>
</dbReference>
<gene>
    <name evidence="5 8" type="primary">prmC</name>
    <name evidence="8" type="ORF">ENS59_05585</name>
</gene>
<dbReference type="InterPro" id="IPR050320">
    <property type="entry name" value="N5-glutamine_MTase"/>
</dbReference>
<keyword evidence="1 5" id="KW-0489">Methyltransferase</keyword>
<proteinExistence type="inferred from homology"/>
<comment type="catalytic activity">
    <reaction evidence="4 5">
        <text>L-glutaminyl-[peptide chain release factor] + S-adenosyl-L-methionine = N(5)-methyl-L-glutaminyl-[peptide chain release factor] + S-adenosyl-L-homocysteine + H(+)</text>
        <dbReference type="Rhea" id="RHEA:42896"/>
        <dbReference type="Rhea" id="RHEA-COMP:10271"/>
        <dbReference type="Rhea" id="RHEA-COMP:10272"/>
        <dbReference type="ChEBI" id="CHEBI:15378"/>
        <dbReference type="ChEBI" id="CHEBI:30011"/>
        <dbReference type="ChEBI" id="CHEBI:57856"/>
        <dbReference type="ChEBI" id="CHEBI:59789"/>
        <dbReference type="ChEBI" id="CHEBI:61891"/>
        <dbReference type="EC" id="2.1.1.297"/>
    </reaction>
</comment>
<dbReference type="PANTHER" id="PTHR18895:SF74">
    <property type="entry name" value="MTRF1L RELEASE FACTOR GLUTAMINE METHYLTRANSFERASE"/>
    <property type="match status" value="1"/>
</dbReference>
<comment type="similarity">
    <text evidence="5">Belongs to the protein N5-glutamine methyltransferase family. PrmC subfamily.</text>
</comment>
<dbReference type="NCBIfam" id="TIGR03534">
    <property type="entry name" value="RF_mod_PrmC"/>
    <property type="match status" value="1"/>
</dbReference>
<feature type="binding site" evidence="5">
    <location>
        <position position="197"/>
    </location>
    <ligand>
        <name>S-adenosyl-L-methionine</name>
        <dbReference type="ChEBI" id="CHEBI:59789"/>
    </ligand>
</feature>
<dbReference type="EC" id="2.1.1.297" evidence="5"/>
<dbReference type="GO" id="GO:0032259">
    <property type="term" value="P:methylation"/>
    <property type="evidence" value="ECO:0007669"/>
    <property type="project" value="UniProtKB-KW"/>
</dbReference>
<dbReference type="InterPro" id="IPR002052">
    <property type="entry name" value="DNA_methylase_N6_adenine_CS"/>
</dbReference>
<feature type="domain" description="Methyltransferase small" evidence="6">
    <location>
        <begin position="113"/>
        <end position="201"/>
    </location>
</feature>
<name>A0A7C3EK49_9SPIR</name>
<dbReference type="InterPro" id="IPR040758">
    <property type="entry name" value="PrmC_N"/>
</dbReference>
<dbReference type="PROSITE" id="PS00092">
    <property type="entry name" value="N6_MTASE"/>
    <property type="match status" value="1"/>
</dbReference>
<reference evidence="8" key="1">
    <citation type="journal article" date="2020" name="mSystems">
        <title>Genome- and Community-Level Interaction Insights into Carbon Utilization and Element Cycling Functions of Hydrothermarchaeota in Hydrothermal Sediment.</title>
        <authorList>
            <person name="Zhou Z."/>
            <person name="Liu Y."/>
            <person name="Xu W."/>
            <person name="Pan J."/>
            <person name="Luo Z.H."/>
            <person name="Li M."/>
        </authorList>
    </citation>
    <scope>NUCLEOTIDE SEQUENCE [LARGE SCALE GENOMIC DNA]</scope>
    <source>
        <strain evidence="8">SpSt-503</strain>
    </source>
</reference>
<dbReference type="SUPFAM" id="SSF53335">
    <property type="entry name" value="S-adenosyl-L-methionine-dependent methyltransferases"/>
    <property type="match status" value="1"/>
</dbReference>
<dbReference type="GO" id="GO:0102559">
    <property type="term" value="F:peptide chain release factor N(5)-glutamine methyltransferase activity"/>
    <property type="evidence" value="ECO:0007669"/>
    <property type="project" value="UniProtKB-EC"/>
</dbReference>
<dbReference type="Pfam" id="PF05175">
    <property type="entry name" value="MTS"/>
    <property type="match status" value="1"/>
</dbReference>
<accession>A0A7C3EK49</accession>
<organism evidence="8">
    <name type="scientific">Gracilinema caldarium</name>
    <dbReference type="NCBI Taxonomy" id="215591"/>
    <lineage>
        <taxon>Bacteria</taxon>
        <taxon>Pseudomonadati</taxon>
        <taxon>Spirochaetota</taxon>
        <taxon>Spirochaetia</taxon>
        <taxon>Spirochaetales</taxon>
        <taxon>Breznakiellaceae</taxon>
        <taxon>Gracilinema</taxon>
    </lineage>
</organism>
<dbReference type="Gene3D" id="3.40.50.150">
    <property type="entry name" value="Vaccinia Virus protein VP39"/>
    <property type="match status" value="1"/>
</dbReference>
<dbReference type="CDD" id="cd02440">
    <property type="entry name" value="AdoMet_MTases"/>
    <property type="match status" value="1"/>
</dbReference>
<sequence>MTIGALRAAGVQLLRQHGVESPELDASLLLAYLFKKDRTWLIVNQETVCDSQLQEAYYSLLSKRTSRQSIAYITGTKEFMGLDFTVSPAVLVPRPDTEVLVEKALEWLTVSAQQSAQERKVIDLCTGSGCIGISMAYNYPTIKLTLSDISTEALALSKKNAEQILGSERAQSIRYIQSDLLAYFLEQQEQFDLIVTNPPYVPRHIIPRLAKEVQQEPVLALDGGEDGLDLIRKIIMQATVLLKEGGAIFLESDPEQILSIQELLKNNGFHAIESYPDLSGALRCTRGSKLST</sequence>
<comment type="function">
    <text evidence="5">Methylates the class 1 translation termination release factors RF1/PrfA and RF2/PrfB on the glutamine residue of the universally conserved GGQ motif.</text>
</comment>
<evidence type="ECO:0000256" key="3">
    <source>
        <dbReference type="ARBA" id="ARBA00022691"/>
    </source>
</evidence>
<dbReference type="GO" id="GO:0003676">
    <property type="term" value="F:nucleic acid binding"/>
    <property type="evidence" value="ECO:0007669"/>
    <property type="project" value="InterPro"/>
</dbReference>
<feature type="domain" description="Release factor glutamine methyltransferase N-terminal" evidence="7">
    <location>
        <begin position="6"/>
        <end position="75"/>
    </location>
</feature>
<dbReference type="PANTHER" id="PTHR18895">
    <property type="entry name" value="HEMK METHYLTRANSFERASE"/>
    <property type="match status" value="1"/>
</dbReference>
<dbReference type="NCBIfam" id="TIGR00536">
    <property type="entry name" value="hemK_fam"/>
    <property type="match status" value="1"/>
</dbReference>
<evidence type="ECO:0000259" key="6">
    <source>
        <dbReference type="Pfam" id="PF05175"/>
    </source>
</evidence>
<feature type="binding site" evidence="5">
    <location>
        <position position="148"/>
    </location>
    <ligand>
        <name>S-adenosyl-L-methionine</name>
        <dbReference type="ChEBI" id="CHEBI:59789"/>
    </ligand>
</feature>
<dbReference type="EMBL" id="DSVL01000172">
    <property type="protein sequence ID" value="HFH28969.1"/>
    <property type="molecule type" value="Genomic_DNA"/>
</dbReference>
<keyword evidence="3 5" id="KW-0949">S-adenosyl-L-methionine</keyword>
<dbReference type="InterPro" id="IPR007848">
    <property type="entry name" value="Small_mtfrase_dom"/>
</dbReference>
<evidence type="ECO:0000256" key="1">
    <source>
        <dbReference type="ARBA" id="ARBA00022603"/>
    </source>
</evidence>
<dbReference type="Gene3D" id="1.10.8.10">
    <property type="entry name" value="DNA helicase RuvA subunit, C-terminal domain"/>
    <property type="match status" value="1"/>
</dbReference>
<evidence type="ECO:0000256" key="2">
    <source>
        <dbReference type="ARBA" id="ARBA00022679"/>
    </source>
</evidence>
<evidence type="ECO:0000313" key="8">
    <source>
        <dbReference type="EMBL" id="HFH28969.1"/>
    </source>
</evidence>
<protein>
    <recommendedName>
        <fullName evidence="5">Release factor glutamine methyltransferase</fullName>
        <shortName evidence="5">RF MTase</shortName>
        <ecNumber evidence="5">2.1.1.297</ecNumber>
    </recommendedName>
    <alternativeName>
        <fullName evidence="5">N5-glutamine methyltransferase PrmC</fullName>
    </alternativeName>
    <alternativeName>
        <fullName evidence="5">Protein-(glutamine-N5) MTase PrmC</fullName>
    </alternativeName>
    <alternativeName>
        <fullName evidence="5">Protein-glutamine N-methyltransferase PrmC</fullName>
    </alternativeName>
</protein>
<dbReference type="Pfam" id="PF17827">
    <property type="entry name" value="PrmC_N"/>
    <property type="match status" value="1"/>
</dbReference>
<keyword evidence="2 5" id="KW-0808">Transferase</keyword>
<comment type="caution">
    <text evidence="5">Lacks conserved residue(s) required for the propagation of feature annotation.</text>
</comment>
<feature type="binding site" evidence="5">
    <location>
        <begin position="197"/>
        <end position="200"/>
    </location>
    <ligand>
        <name>substrate</name>
    </ligand>
</feature>
<comment type="caution">
    <text evidence="8">The sequence shown here is derived from an EMBL/GenBank/DDBJ whole genome shotgun (WGS) entry which is preliminary data.</text>
</comment>
<evidence type="ECO:0000256" key="4">
    <source>
        <dbReference type="ARBA" id="ARBA00048391"/>
    </source>
</evidence>
<evidence type="ECO:0000256" key="5">
    <source>
        <dbReference type="HAMAP-Rule" id="MF_02126"/>
    </source>
</evidence>
<evidence type="ECO:0000259" key="7">
    <source>
        <dbReference type="Pfam" id="PF17827"/>
    </source>
</evidence>